<gene>
    <name evidence="2" type="ORF">AB0470_30455</name>
</gene>
<sequence length="56" mass="6569">MTVPEENRRKTDTTDDVLETREQRSAEQGRERGASGRTLREAMEEAEVRPEDYEEK</sequence>
<feature type="region of interest" description="Disordered" evidence="1">
    <location>
        <begin position="1"/>
        <end position="56"/>
    </location>
</feature>
<organism evidence="2 3">
    <name type="scientific">Streptomyces griseosporeus</name>
    <dbReference type="NCBI Taxonomy" id="1910"/>
    <lineage>
        <taxon>Bacteria</taxon>
        <taxon>Bacillati</taxon>
        <taxon>Actinomycetota</taxon>
        <taxon>Actinomycetes</taxon>
        <taxon>Kitasatosporales</taxon>
        <taxon>Streptomycetaceae</taxon>
        <taxon>Streptomyces</taxon>
    </lineage>
</organism>
<proteinExistence type="predicted"/>
<accession>A0ABV3KX21</accession>
<dbReference type="RefSeq" id="WP_190216418.1">
    <property type="nucleotide sequence ID" value="NZ_BNBR01000001.1"/>
</dbReference>
<evidence type="ECO:0000313" key="3">
    <source>
        <dbReference type="Proteomes" id="UP001553148"/>
    </source>
</evidence>
<protein>
    <submittedName>
        <fullName evidence="2">Uncharacterized protein</fullName>
    </submittedName>
</protein>
<keyword evidence="3" id="KW-1185">Reference proteome</keyword>
<dbReference type="EMBL" id="JBFAUJ010000017">
    <property type="protein sequence ID" value="MEV8463856.1"/>
    <property type="molecule type" value="Genomic_DNA"/>
</dbReference>
<dbReference type="Proteomes" id="UP001553148">
    <property type="component" value="Unassembled WGS sequence"/>
</dbReference>
<reference evidence="2 3" key="1">
    <citation type="submission" date="2024-06" db="EMBL/GenBank/DDBJ databases">
        <title>The Natural Products Discovery Center: Release of the First 8490 Sequenced Strains for Exploring Actinobacteria Biosynthetic Diversity.</title>
        <authorList>
            <person name="Kalkreuter E."/>
            <person name="Kautsar S.A."/>
            <person name="Yang D."/>
            <person name="Bader C.D."/>
            <person name="Teijaro C.N."/>
            <person name="Fluegel L."/>
            <person name="Davis C.M."/>
            <person name="Simpson J.R."/>
            <person name="Lauterbach L."/>
            <person name="Steele A.D."/>
            <person name="Gui C."/>
            <person name="Meng S."/>
            <person name="Li G."/>
            <person name="Viehrig K."/>
            <person name="Ye F."/>
            <person name="Su P."/>
            <person name="Kiefer A.F."/>
            <person name="Nichols A."/>
            <person name="Cepeda A.J."/>
            <person name="Yan W."/>
            <person name="Fan B."/>
            <person name="Jiang Y."/>
            <person name="Adhikari A."/>
            <person name="Zheng C.-J."/>
            <person name="Schuster L."/>
            <person name="Cowan T.M."/>
            <person name="Smanski M.J."/>
            <person name="Chevrette M.G."/>
            <person name="De Carvalho L.P.S."/>
            <person name="Shen B."/>
        </authorList>
    </citation>
    <scope>NUCLEOTIDE SEQUENCE [LARGE SCALE GENOMIC DNA]</scope>
    <source>
        <strain evidence="2 3">NPDC052360</strain>
    </source>
</reference>
<name>A0ABV3KX21_STRGS</name>
<evidence type="ECO:0000313" key="2">
    <source>
        <dbReference type="EMBL" id="MEV8463856.1"/>
    </source>
</evidence>
<evidence type="ECO:0000256" key="1">
    <source>
        <dbReference type="SAM" id="MobiDB-lite"/>
    </source>
</evidence>
<comment type="caution">
    <text evidence="2">The sequence shown here is derived from an EMBL/GenBank/DDBJ whole genome shotgun (WGS) entry which is preliminary data.</text>
</comment>